<name>A0A9P4I7F1_9PEZI</name>
<keyword evidence="1" id="KW-0507">mRNA processing</keyword>
<evidence type="ECO:0000259" key="4">
    <source>
        <dbReference type="PROSITE" id="PS50102"/>
    </source>
</evidence>
<dbReference type="PROSITE" id="PS51025">
    <property type="entry name" value="PWI"/>
    <property type="match status" value="1"/>
</dbReference>
<feature type="compositionally biased region" description="Low complexity" evidence="3">
    <location>
        <begin position="14"/>
        <end position="25"/>
    </location>
</feature>
<keyword evidence="2" id="KW-0694">RNA-binding</keyword>
<dbReference type="InterPro" id="IPR036483">
    <property type="entry name" value="PWI_dom_sf"/>
</dbReference>
<dbReference type="OrthoDB" id="6275295at2759"/>
<organism evidence="6 7">
    <name type="scientific">Rhizodiscina lignyota</name>
    <dbReference type="NCBI Taxonomy" id="1504668"/>
    <lineage>
        <taxon>Eukaryota</taxon>
        <taxon>Fungi</taxon>
        <taxon>Dikarya</taxon>
        <taxon>Ascomycota</taxon>
        <taxon>Pezizomycotina</taxon>
        <taxon>Dothideomycetes</taxon>
        <taxon>Pleosporomycetidae</taxon>
        <taxon>Aulographales</taxon>
        <taxon>Rhizodiscinaceae</taxon>
        <taxon>Rhizodiscina</taxon>
    </lineage>
</organism>
<dbReference type="SUPFAM" id="SSF101233">
    <property type="entry name" value="PWI domain"/>
    <property type="match status" value="1"/>
</dbReference>
<dbReference type="GO" id="GO:0005681">
    <property type="term" value="C:spliceosomal complex"/>
    <property type="evidence" value="ECO:0007669"/>
    <property type="project" value="TreeGrafter"/>
</dbReference>
<dbReference type="SMART" id="SM00311">
    <property type="entry name" value="PWI"/>
    <property type="match status" value="1"/>
</dbReference>
<dbReference type="EMBL" id="ML978135">
    <property type="protein sequence ID" value="KAF2094298.1"/>
    <property type="molecule type" value="Genomic_DNA"/>
</dbReference>
<feature type="compositionally biased region" description="Polar residues" evidence="3">
    <location>
        <begin position="118"/>
        <end position="140"/>
    </location>
</feature>
<evidence type="ECO:0000313" key="6">
    <source>
        <dbReference type="EMBL" id="KAF2094298.1"/>
    </source>
</evidence>
<feature type="region of interest" description="Disordered" evidence="3">
    <location>
        <begin position="67"/>
        <end position="99"/>
    </location>
</feature>
<dbReference type="PANTHER" id="PTHR18806">
    <property type="entry name" value="RBM25 PROTEIN"/>
    <property type="match status" value="1"/>
</dbReference>
<dbReference type="InterPro" id="IPR002483">
    <property type="entry name" value="PWI_dom"/>
</dbReference>
<dbReference type="InterPro" id="IPR035979">
    <property type="entry name" value="RBD_domain_sf"/>
</dbReference>
<dbReference type="InterPro" id="IPR000504">
    <property type="entry name" value="RRM_dom"/>
</dbReference>
<dbReference type="PROSITE" id="PS50102">
    <property type="entry name" value="RRM"/>
    <property type="match status" value="1"/>
</dbReference>
<feature type="region of interest" description="Disordered" evidence="3">
    <location>
        <begin position="118"/>
        <end position="144"/>
    </location>
</feature>
<evidence type="ECO:0000259" key="5">
    <source>
        <dbReference type="PROSITE" id="PS51025"/>
    </source>
</evidence>
<dbReference type="Proteomes" id="UP000799772">
    <property type="component" value="Unassembled WGS sequence"/>
</dbReference>
<dbReference type="PANTHER" id="PTHR18806:SF4">
    <property type="entry name" value="RNA-BINDING PROTEIN 25"/>
    <property type="match status" value="1"/>
</dbReference>
<reference evidence="6" key="1">
    <citation type="journal article" date="2020" name="Stud. Mycol.">
        <title>101 Dothideomycetes genomes: a test case for predicting lifestyles and emergence of pathogens.</title>
        <authorList>
            <person name="Haridas S."/>
            <person name="Albert R."/>
            <person name="Binder M."/>
            <person name="Bloem J."/>
            <person name="Labutti K."/>
            <person name="Salamov A."/>
            <person name="Andreopoulos B."/>
            <person name="Baker S."/>
            <person name="Barry K."/>
            <person name="Bills G."/>
            <person name="Bluhm B."/>
            <person name="Cannon C."/>
            <person name="Castanera R."/>
            <person name="Culley D."/>
            <person name="Daum C."/>
            <person name="Ezra D."/>
            <person name="Gonzalez J."/>
            <person name="Henrissat B."/>
            <person name="Kuo A."/>
            <person name="Liang C."/>
            <person name="Lipzen A."/>
            <person name="Lutzoni F."/>
            <person name="Magnuson J."/>
            <person name="Mondo S."/>
            <person name="Nolan M."/>
            <person name="Ohm R."/>
            <person name="Pangilinan J."/>
            <person name="Park H.-J."/>
            <person name="Ramirez L."/>
            <person name="Alfaro M."/>
            <person name="Sun H."/>
            <person name="Tritt A."/>
            <person name="Yoshinaga Y."/>
            <person name="Zwiers L.-H."/>
            <person name="Turgeon B."/>
            <person name="Goodwin S."/>
            <person name="Spatafora J."/>
            <person name="Crous P."/>
            <person name="Grigoriev I."/>
        </authorList>
    </citation>
    <scope>NUCLEOTIDE SEQUENCE</scope>
    <source>
        <strain evidence="6">CBS 133067</strain>
    </source>
</reference>
<feature type="compositionally biased region" description="Basic and acidic residues" evidence="3">
    <location>
        <begin position="392"/>
        <end position="410"/>
    </location>
</feature>
<dbReference type="Gene3D" id="1.20.1390.10">
    <property type="entry name" value="PWI domain"/>
    <property type="match status" value="1"/>
</dbReference>
<proteinExistence type="predicted"/>
<evidence type="ECO:0008006" key="8">
    <source>
        <dbReference type="Google" id="ProtNLM"/>
    </source>
</evidence>
<protein>
    <recommendedName>
        <fullName evidence="8">PWI domain-containing protein</fullName>
    </recommendedName>
</protein>
<keyword evidence="7" id="KW-1185">Reference proteome</keyword>
<evidence type="ECO:0000256" key="1">
    <source>
        <dbReference type="ARBA" id="ARBA00022664"/>
    </source>
</evidence>
<dbReference type="InterPro" id="IPR052768">
    <property type="entry name" value="RBM25"/>
</dbReference>
<dbReference type="Gene3D" id="3.30.70.330">
    <property type="match status" value="1"/>
</dbReference>
<gene>
    <name evidence="6" type="ORF">NA57DRAFT_60928</name>
</gene>
<feature type="region of interest" description="Disordered" evidence="3">
    <location>
        <begin position="589"/>
        <end position="616"/>
    </location>
</feature>
<feature type="compositionally biased region" description="Basic and acidic residues" evidence="3">
    <location>
        <begin position="491"/>
        <end position="514"/>
    </location>
</feature>
<evidence type="ECO:0000256" key="2">
    <source>
        <dbReference type="PROSITE-ProRule" id="PRU00176"/>
    </source>
</evidence>
<evidence type="ECO:0000256" key="3">
    <source>
        <dbReference type="SAM" id="MobiDB-lite"/>
    </source>
</evidence>
<dbReference type="AlphaFoldDB" id="A0A9P4I7F1"/>
<dbReference type="InterPro" id="IPR012677">
    <property type="entry name" value="Nucleotide-bd_a/b_plait_sf"/>
</dbReference>
<dbReference type="SUPFAM" id="SSF54928">
    <property type="entry name" value="RNA-binding domain, RBD"/>
    <property type="match status" value="1"/>
</dbReference>
<sequence>MYNYQPPGQFGRQPPYGSYPGAPGASAPGMGPPPAMGGANDVASFPVQYYDNYYAYPLRFLAPPGTGSAPGVSPPPGMNQSSSPLPARPGGLPPNFQPPANMPNINFNAPVIRLGMSTPSGKGPSTPTVETLKGSSNTDMHGNRGRMGLGAGLEQQRQQVRESMMALAPPTREEIMRTIFIGNLTEGVGGDAGMERILQAASGNKLRRWTRSKDDGKPCKFGFAEFEDAEGLETAIETLTAGDGVEVPVERVELKKERTNVKMEDKEDGEEEEEKIQKTFLGVFIDNASREYAEEWRQKRAEDANAAQFRVDAAREELSEVIASLFRPTATNGMDFDPDTAMQDLEARADPITGEVITIPITVEDELSDIPANMRETVAAEIAAFRERSNKRDLERVRKEEEIEAKERRGGRVSRLASPPLSAPSGPAGGANGIPLGPRADRGVHGAPTGPKGYQGVQIPKDYQNGVTFVNGSDTSELDAWLAIVTDDSDASDREMERRRRERKKAKEEEEFREYERRWLRNQERRRAALQRQREADEEDEKKHKEESEAMAKRLADFDDDEEAVRKTEDFYKDREGWIDKRKEFRKKEEAWDKADREAEAREKAEEEARARGFADSFLDRQASELGERLAAQSQQPARFQMSLGAAMSKRAQQTQEPKRTTALEIESFLDAEEEEDTSVKRTLVPIQFDPSTKPDQKLDLTEEERDQMIKQLATEIPTEKGALFGFEVKWDYLKPEIIEEKLKPFIEKKVVELLGVQEETLIDVIENAVRDRKKPADLVSDLAEALDEDADGLVKKLWRMIIFFSESEFKGLGT</sequence>
<dbReference type="GO" id="GO:0003729">
    <property type="term" value="F:mRNA binding"/>
    <property type="evidence" value="ECO:0007669"/>
    <property type="project" value="TreeGrafter"/>
</dbReference>
<dbReference type="Pfam" id="PF01480">
    <property type="entry name" value="PWI"/>
    <property type="match status" value="1"/>
</dbReference>
<evidence type="ECO:0000313" key="7">
    <source>
        <dbReference type="Proteomes" id="UP000799772"/>
    </source>
</evidence>
<feature type="domain" description="RRM" evidence="4">
    <location>
        <begin position="177"/>
        <end position="259"/>
    </location>
</feature>
<feature type="region of interest" description="Disordered" evidence="3">
    <location>
        <begin position="526"/>
        <end position="556"/>
    </location>
</feature>
<feature type="region of interest" description="Disordered" evidence="3">
    <location>
        <begin position="392"/>
        <end position="459"/>
    </location>
</feature>
<feature type="region of interest" description="Disordered" evidence="3">
    <location>
        <begin position="1"/>
        <end position="25"/>
    </location>
</feature>
<accession>A0A9P4I7F1</accession>
<feature type="compositionally biased region" description="Low complexity" evidence="3">
    <location>
        <begin position="414"/>
        <end position="426"/>
    </location>
</feature>
<feature type="domain" description="PWI" evidence="5">
    <location>
        <begin position="722"/>
        <end position="815"/>
    </location>
</feature>
<comment type="caution">
    <text evidence="6">The sequence shown here is derived from an EMBL/GenBank/DDBJ whole genome shotgun (WGS) entry which is preliminary data.</text>
</comment>
<feature type="region of interest" description="Disordered" evidence="3">
    <location>
        <begin position="489"/>
        <end position="514"/>
    </location>
</feature>
<dbReference type="GO" id="GO:0006397">
    <property type="term" value="P:mRNA processing"/>
    <property type="evidence" value="ECO:0007669"/>
    <property type="project" value="UniProtKB-KW"/>
</dbReference>